<name>A0A0F0H0Z4_LENAE</name>
<evidence type="ECO:0000313" key="1">
    <source>
        <dbReference type="EMBL" id="KJK49399.1"/>
    </source>
</evidence>
<protein>
    <recommendedName>
        <fullName evidence="3">SEFIR domain-containing protein</fullName>
    </recommendedName>
</protein>
<evidence type="ECO:0000313" key="2">
    <source>
        <dbReference type="Proteomes" id="UP000033393"/>
    </source>
</evidence>
<dbReference type="PATRIC" id="fig|68170.10.peg.2739"/>
<dbReference type="OrthoDB" id="3365840at2"/>
<comment type="caution">
    <text evidence="1">The sequence shown here is derived from an EMBL/GenBank/DDBJ whole genome shotgun (WGS) entry which is preliminary data.</text>
</comment>
<dbReference type="Proteomes" id="UP000033393">
    <property type="component" value="Unassembled WGS sequence"/>
</dbReference>
<keyword evidence="2" id="KW-1185">Reference proteome</keyword>
<dbReference type="EMBL" id="JYJG01000084">
    <property type="protein sequence ID" value="KJK49399.1"/>
    <property type="molecule type" value="Genomic_DNA"/>
</dbReference>
<sequence length="278" mass="30773">MRPDVFVVWAHTSPGWDAARTQAWRDTVHRFTLLLHDLGADGDVDLYHEHEPVDWSTLCLQRMEDADRIVVAVSAGWKLAFPGRNPQSRGAEYECRYLRGLLMDHPDVFERKVILVVLPGATRADIPLSLACMQRYEVDPAVPGSAQGLKHRLFDQPKYVKPVLPVPRLRELARAGAPEVVAELLNTTVYLPDPCRPGLVATEVDGHEQSVLVFTGVDRLAAYRKLKNLPWDDRWLEVGGAELLPLVAPLGVGVVIDAGAALDETVFVSAAEIRVLLA</sequence>
<reference evidence="1 2" key="1">
    <citation type="submission" date="2015-02" db="EMBL/GenBank/DDBJ databases">
        <authorList>
            <person name="Ju K.-S."/>
            <person name="Doroghazi J.R."/>
            <person name="Metcalf W."/>
        </authorList>
    </citation>
    <scope>NUCLEOTIDE SEQUENCE [LARGE SCALE GENOMIC DNA]</scope>
    <source>
        <strain evidence="1 2">NRRL B-16140</strain>
    </source>
</reference>
<organism evidence="1 2">
    <name type="scientific">Lentzea aerocolonigenes</name>
    <name type="common">Lechevalieria aerocolonigenes</name>
    <name type="synonym">Saccharothrix aerocolonigenes</name>
    <dbReference type="NCBI Taxonomy" id="68170"/>
    <lineage>
        <taxon>Bacteria</taxon>
        <taxon>Bacillati</taxon>
        <taxon>Actinomycetota</taxon>
        <taxon>Actinomycetes</taxon>
        <taxon>Pseudonocardiales</taxon>
        <taxon>Pseudonocardiaceae</taxon>
        <taxon>Lentzea</taxon>
    </lineage>
</organism>
<gene>
    <name evidence="1" type="ORF">UK23_13950</name>
</gene>
<accession>A0A0F0H0Z4</accession>
<evidence type="ECO:0008006" key="3">
    <source>
        <dbReference type="Google" id="ProtNLM"/>
    </source>
</evidence>
<dbReference type="AlphaFoldDB" id="A0A0F0H0Z4"/>
<dbReference type="RefSeq" id="WP_045311913.1">
    <property type="nucleotide sequence ID" value="NZ_JYJG01000084.1"/>
</dbReference>
<proteinExistence type="predicted"/>